<proteinExistence type="predicted"/>
<evidence type="ECO:0000313" key="1">
    <source>
        <dbReference type="EMBL" id="KAK4025549.1"/>
    </source>
</evidence>
<name>A0ABR0AKA0_9CRUS</name>
<sequence length="67" mass="7812">MQIELGTSYEIDARKNELHVENATNYLTFQNKFPPTPHGYLSTFKVQVRWLASRVANKKTQIAERKC</sequence>
<gene>
    <name evidence="1" type="ORF">OUZ56_014612</name>
</gene>
<reference evidence="1 2" key="1">
    <citation type="journal article" date="2023" name="Nucleic Acids Res.">
        <title>The hologenome of Daphnia magna reveals possible DNA methylation and microbiome-mediated evolution of the host genome.</title>
        <authorList>
            <person name="Chaturvedi A."/>
            <person name="Li X."/>
            <person name="Dhandapani V."/>
            <person name="Marshall H."/>
            <person name="Kissane S."/>
            <person name="Cuenca-Cambronero M."/>
            <person name="Asole G."/>
            <person name="Calvet F."/>
            <person name="Ruiz-Romero M."/>
            <person name="Marangio P."/>
            <person name="Guigo R."/>
            <person name="Rago D."/>
            <person name="Mirbahai L."/>
            <person name="Eastwood N."/>
            <person name="Colbourne J.K."/>
            <person name="Zhou J."/>
            <person name="Mallon E."/>
            <person name="Orsini L."/>
        </authorList>
    </citation>
    <scope>NUCLEOTIDE SEQUENCE [LARGE SCALE GENOMIC DNA]</scope>
    <source>
        <strain evidence="1">LRV0_1</strain>
    </source>
</reference>
<keyword evidence="2" id="KW-1185">Reference proteome</keyword>
<dbReference type="Proteomes" id="UP001234178">
    <property type="component" value="Unassembled WGS sequence"/>
</dbReference>
<evidence type="ECO:0000313" key="2">
    <source>
        <dbReference type="Proteomes" id="UP001234178"/>
    </source>
</evidence>
<protein>
    <submittedName>
        <fullName evidence="1">Uncharacterized protein</fullName>
    </submittedName>
</protein>
<organism evidence="1 2">
    <name type="scientific">Daphnia magna</name>
    <dbReference type="NCBI Taxonomy" id="35525"/>
    <lineage>
        <taxon>Eukaryota</taxon>
        <taxon>Metazoa</taxon>
        <taxon>Ecdysozoa</taxon>
        <taxon>Arthropoda</taxon>
        <taxon>Crustacea</taxon>
        <taxon>Branchiopoda</taxon>
        <taxon>Diplostraca</taxon>
        <taxon>Cladocera</taxon>
        <taxon>Anomopoda</taxon>
        <taxon>Daphniidae</taxon>
        <taxon>Daphnia</taxon>
    </lineage>
</organism>
<comment type="caution">
    <text evidence="1">The sequence shown here is derived from an EMBL/GenBank/DDBJ whole genome shotgun (WGS) entry which is preliminary data.</text>
</comment>
<accession>A0ABR0AKA0</accession>
<dbReference type="EMBL" id="JAOYFB010000038">
    <property type="protein sequence ID" value="KAK4025549.1"/>
    <property type="molecule type" value="Genomic_DNA"/>
</dbReference>